<dbReference type="RefSeq" id="WP_238053619.1">
    <property type="nucleotide sequence ID" value="NZ_JAKNGE010000017.1"/>
</dbReference>
<keyword evidence="2" id="KW-0805">Transcription regulation</keyword>
<reference evidence="7" key="1">
    <citation type="submission" date="2022-01" db="EMBL/GenBank/DDBJ databases">
        <title>Collection of gut derived symbiotic bacterial strains cultured from healthy donors.</title>
        <authorList>
            <person name="Lin H."/>
            <person name="Kohout C."/>
            <person name="Waligurski E."/>
            <person name="Pamer E.G."/>
        </authorList>
    </citation>
    <scope>NUCLEOTIDE SEQUENCE</scope>
    <source>
        <strain evidence="7">DFI.6.55</strain>
    </source>
</reference>
<dbReference type="InterPro" id="IPR007737">
    <property type="entry name" value="Mga_HTH"/>
</dbReference>
<dbReference type="GO" id="GO:0006355">
    <property type="term" value="P:regulation of DNA-templated transcription"/>
    <property type="evidence" value="ECO:0007669"/>
    <property type="project" value="InterPro"/>
</dbReference>
<dbReference type="InterPro" id="IPR036390">
    <property type="entry name" value="WH_DNA-bd_sf"/>
</dbReference>
<dbReference type="Proteomes" id="UP001299608">
    <property type="component" value="Unassembled WGS sequence"/>
</dbReference>
<evidence type="ECO:0000259" key="5">
    <source>
        <dbReference type="PROSITE" id="PS51094"/>
    </source>
</evidence>
<feature type="domain" description="PTS EIIA type-2" evidence="5">
    <location>
        <begin position="519"/>
        <end position="663"/>
    </location>
</feature>
<dbReference type="SUPFAM" id="SSF55804">
    <property type="entry name" value="Phoshotransferase/anion transport protein"/>
    <property type="match status" value="1"/>
</dbReference>
<keyword evidence="1" id="KW-0677">Repeat</keyword>
<dbReference type="EMBL" id="JAKNGE010000017">
    <property type="protein sequence ID" value="MCG4746612.1"/>
    <property type="molecule type" value="Genomic_DNA"/>
</dbReference>
<dbReference type="SUPFAM" id="SSF46785">
    <property type="entry name" value="Winged helix' DNA-binding domain"/>
    <property type="match status" value="1"/>
</dbReference>
<evidence type="ECO:0000259" key="6">
    <source>
        <dbReference type="PROSITE" id="PS51372"/>
    </source>
</evidence>
<dbReference type="InterPro" id="IPR002178">
    <property type="entry name" value="PTS_EIIA_type-2_dom"/>
</dbReference>
<organism evidence="7 8">
    <name type="scientific">Enterocloster aldenensis</name>
    <dbReference type="NCBI Taxonomy" id="358742"/>
    <lineage>
        <taxon>Bacteria</taxon>
        <taxon>Bacillati</taxon>
        <taxon>Bacillota</taxon>
        <taxon>Clostridia</taxon>
        <taxon>Lachnospirales</taxon>
        <taxon>Lachnospiraceae</taxon>
        <taxon>Enterocloster</taxon>
    </lineage>
</organism>
<dbReference type="InterPro" id="IPR016152">
    <property type="entry name" value="PTrfase/Anion_transptr"/>
</dbReference>
<dbReference type="PROSITE" id="PS51094">
    <property type="entry name" value="PTS_EIIA_TYPE_2"/>
    <property type="match status" value="1"/>
</dbReference>
<dbReference type="InterPro" id="IPR036388">
    <property type="entry name" value="WH-like_DNA-bd_sf"/>
</dbReference>
<dbReference type="SUPFAM" id="SSF63520">
    <property type="entry name" value="PTS-regulatory domain, PRD"/>
    <property type="match status" value="2"/>
</dbReference>
<feature type="domain" description="PRD" evidence="6">
    <location>
        <begin position="306"/>
        <end position="413"/>
    </location>
</feature>
<evidence type="ECO:0000256" key="2">
    <source>
        <dbReference type="ARBA" id="ARBA00023015"/>
    </source>
</evidence>
<dbReference type="InterPro" id="IPR013196">
    <property type="entry name" value="HTH_11"/>
</dbReference>
<dbReference type="PANTHER" id="PTHR30185:SF18">
    <property type="entry name" value="TRANSCRIPTIONAL REGULATOR MTLR"/>
    <property type="match status" value="1"/>
</dbReference>
<dbReference type="Pfam" id="PF08279">
    <property type="entry name" value="HTH_11"/>
    <property type="match status" value="1"/>
</dbReference>
<dbReference type="Pfam" id="PF05043">
    <property type="entry name" value="Mga"/>
    <property type="match status" value="1"/>
</dbReference>
<dbReference type="Pfam" id="PF00359">
    <property type="entry name" value="PTS_EIIA_2"/>
    <property type="match status" value="1"/>
</dbReference>
<comment type="caution">
    <text evidence="7">The sequence shown here is derived from an EMBL/GenBank/DDBJ whole genome shotgun (WGS) entry which is preliminary data.</text>
</comment>
<evidence type="ECO:0000256" key="3">
    <source>
        <dbReference type="ARBA" id="ARBA00023159"/>
    </source>
</evidence>
<keyword evidence="4" id="KW-0804">Transcription</keyword>
<dbReference type="Gene3D" id="1.10.1790.10">
    <property type="entry name" value="PRD domain"/>
    <property type="match status" value="1"/>
</dbReference>
<evidence type="ECO:0000313" key="8">
    <source>
        <dbReference type="Proteomes" id="UP001299608"/>
    </source>
</evidence>
<dbReference type="Gene3D" id="1.10.10.10">
    <property type="entry name" value="Winged helix-like DNA-binding domain superfamily/Winged helix DNA-binding domain"/>
    <property type="match status" value="1"/>
</dbReference>
<dbReference type="CDD" id="cd05568">
    <property type="entry name" value="PTS_IIB_bgl_like"/>
    <property type="match status" value="1"/>
</dbReference>
<dbReference type="Gene3D" id="3.40.930.10">
    <property type="entry name" value="Mannitol-specific EII, Chain A"/>
    <property type="match status" value="1"/>
</dbReference>
<accession>A0AAW5BXL5</accession>
<protein>
    <submittedName>
        <fullName evidence="7">BglG family transcription antiterminator</fullName>
    </submittedName>
</protein>
<evidence type="ECO:0000256" key="1">
    <source>
        <dbReference type="ARBA" id="ARBA00022737"/>
    </source>
</evidence>
<sequence length="669" mass="75951">MNKTKRQKLIIKILADSDTALTCGKLARLLDTSENTIRNDLDDIERLLRESGAGEVGRKPRVGIRLVLRNQAFLQMDAQELGGEDDRKFYMLRRILCTGPGHVLTETRLSEELFVSRSSISRELDAIIPWLGNYNLQVEKRRNHGISLNGKEFDKRRAIAELFFAKEAHAGSDYARQIPDLSGYQKEMLHTIIPDTDTASVKSFIRALEKKHDSIQTHRDYVTLFLHIALSLHRSKNGCTVGFTETDDFILKAASAGGYREEIDRCFQDKMGYRPKESERDYIFLYVIFSGIFRNAGMDYIRNGILESARFASFVHEFLEMVNSVLGISIPQDGHLYESLKYHLSDMICRMKIGMTIRNPLLREIKDKYPSVFGASWAFSILFEKYFGLMVNDNEIAYIATYLLTAREQLNYYTVTACIVCNYGVSVAQLICEKLKYRFPNIHVTDVLSYEKFRQICQDGGGSWEMVISTIGPLEERQPVVCVSPILTEEDEKSIEKLVKTVSRKLHQRKEAVDGKKRRLCVPGLVAFGCSAADKMEAIRLGSDMLKKLGYVTDGFVDSVIKREMAVSTEVGFGFAIPHGSPKDVRHSGIAVVRLDKAVLWHSGEEVDTIFLIAACTDKRPQDMDELKGFYKLLAVLLDEEEPRKRFKSLNKAQDICNYINGKHTAGQS</sequence>
<dbReference type="Pfam" id="PF00874">
    <property type="entry name" value="PRD"/>
    <property type="match status" value="1"/>
</dbReference>
<proteinExistence type="predicted"/>
<dbReference type="PANTHER" id="PTHR30185">
    <property type="entry name" value="CRYPTIC BETA-GLUCOSIDE BGL OPERON ANTITERMINATOR"/>
    <property type="match status" value="1"/>
</dbReference>
<dbReference type="InterPro" id="IPR011608">
    <property type="entry name" value="PRD"/>
</dbReference>
<dbReference type="PROSITE" id="PS51372">
    <property type="entry name" value="PRD_2"/>
    <property type="match status" value="1"/>
</dbReference>
<gene>
    <name evidence="7" type="ORF">L0N08_14415</name>
</gene>
<name>A0AAW5BXL5_9FIRM</name>
<evidence type="ECO:0000313" key="7">
    <source>
        <dbReference type="EMBL" id="MCG4746612.1"/>
    </source>
</evidence>
<dbReference type="AlphaFoldDB" id="A0AAW5BXL5"/>
<dbReference type="InterPro" id="IPR050661">
    <property type="entry name" value="BglG_antiterminators"/>
</dbReference>
<dbReference type="CDD" id="cd00211">
    <property type="entry name" value="PTS_IIA_fru"/>
    <property type="match status" value="1"/>
</dbReference>
<evidence type="ECO:0000256" key="4">
    <source>
        <dbReference type="ARBA" id="ARBA00023163"/>
    </source>
</evidence>
<keyword evidence="3" id="KW-0010">Activator</keyword>
<dbReference type="InterPro" id="IPR036634">
    <property type="entry name" value="PRD_sf"/>
</dbReference>